<accession>M2P585</accession>
<dbReference type="EMBL" id="KB446235">
    <property type="protein sequence ID" value="EMD30374.1"/>
    <property type="molecule type" value="Genomic_DNA"/>
</dbReference>
<reference evidence="2 3" key="1">
    <citation type="journal article" date="2012" name="Proc. Natl. Acad. Sci. U.S.A.">
        <title>Comparative genomics of Ceriporiopsis subvermispora and Phanerochaete chrysosporium provide insight into selective ligninolysis.</title>
        <authorList>
            <person name="Fernandez-Fueyo E."/>
            <person name="Ruiz-Duenas F.J."/>
            <person name="Ferreira P."/>
            <person name="Floudas D."/>
            <person name="Hibbett D.S."/>
            <person name="Canessa P."/>
            <person name="Larrondo L.F."/>
            <person name="James T.Y."/>
            <person name="Seelenfreund D."/>
            <person name="Lobos S."/>
            <person name="Polanco R."/>
            <person name="Tello M."/>
            <person name="Honda Y."/>
            <person name="Watanabe T."/>
            <person name="Watanabe T."/>
            <person name="Ryu J.S."/>
            <person name="Kubicek C.P."/>
            <person name="Schmoll M."/>
            <person name="Gaskell J."/>
            <person name="Hammel K.E."/>
            <person name="St John F.J."/>
            <person name="Vanden Wymelenberg A."/>
            <person name="Sabat G."/>
            <person name="Splinter BonDurant S."/>
            <person name="Syed K."/>
            <person name="Yadav J.S."/>
            <person name="Doddapaneni H."/>
            <person name="Subramanian V."/>
            <person name="Lavin J.L."/>
            <person name="Oguiza J.A."/>
            <person name="Perez G."/>
            <person name="Pisabarro A.G."/>
            <person name="Ramirez L."/>
            <person name="Santoyo F."/>
            <person name="Master E."/>
            <person name="Coutinho P.M."/>
            <person name="Henrissat B."/>
            <person name="Lombard V."/>
            <person name="Magnuson J.K."/>
            <person name="Kuees U."/>
            <person name="Hori C."/>
            <person name="Igarashi K."/>
            <person name="Samejima M."/>
            <person name="Held B.W."/>
            <person name="Barry K.W."/>
            <person name="LaButti K.M."/>
            <person name="Lapidus A."/>
            <person name="Lindquist E.A."/>
            <person name="Lucas S.M."/>
            <person name="Riley R."/>
            <person name="Salamov A.A."/>
            <person name="Hoffmeister D."/>
            <person name="Schwenk D."/>
            <person name="Hadar Y."/>
            <person name="Yarden O."/>
            <person name="de Vries R.P."/>
            <person name="Wiebenga A."/>
            <person name="Stenlid J."/>
            <person name="Eastwood D."/>
            <person name="Grigoriev I.V."/>
            <person name="Berka R.M."/>
            <person name="Blanchette R.A."/>
            <person name="Kersten P."/>
            <person name="Martinez A.T."/>
            <person name="Vicuna R."/>
            <person name="Cullen D."/>
        </authorList>
    </citation>
    <scope>NUCLEOTIDE SEQUENCE [LARGE SCALE GENOMIC DNA]</scope>
    <source>
        <strain evidence="2 3">B</strain>
    </source>
</reference>
<dbReference type="AlphaFoldDB" id="M2P585"/>
<protein>
    <submittedName>
        <fullName evidence="2">Uncharacterized protein</fullName>
    </submittedName>
</protein>
<organism evidence="2 3">
    <name type="scientific">Ceriporiopsis subvermispora (strain B)</name>
    <name type="common">White-rot fungus</name>
    <name type="synonym">Gelatoporia subvermispora</name>
    <dbReference type="NCBI Taxonomy" id="914234"/>
    <lineage>
        <taxon>Eukaryota</taxon>
        <taxon>Fungi</taxon>
        <taxon>Dikarya</taxon>
        <taxon>Basidiomycota</taxon>
        <taxon>Agaricomycotina</taxon>
        <taxon>Agaricomycetes</taxon>
        <taxon>Polyporales</taxon>
        <taxon>Gelatoporiaceae</taxon>
        <taxon>Gelatoporia</taxon>
    </lineage>
</organism>
<feature type="region of interest" description="Disordered" evidence="1">
    <location>
        <begin position="76"/>
        <end position="107"/>
    </location>
</feature>
<gene>
    <name evidence="2" type="ORF">CERSUDRAFT_120401</name>
</gene>
<feature type="non-terminal residue" evidence="2">
    <location>
        <position position="107"/>
    </location>
</feature>
<evidence type="ECO:0000313" key="3">
    <source>
        <dbReference type="Proteomes" id="UP000016930"/>
    </source>
</evidence>
<proteinExistence type="predicted"/>
<evidence type="ECO:0000313" key="2">
    <source>
        <dbReference type="EMBL" id="EMD30374.1"/>
    </source>
</evidence>
<keyword evidence="3" id="KW-1185">Reference proteome</keyword>
<evidence type="ECO:0000256" key="1">
    <source>
        <dbReference type="SAM" id="MobiDB-lite"/>
    </source>
</evidence>
<dbReference type="HOGENOM" id="CLU_2216068_0_0_1"/>
<name>M2P585_CERS8</name>
<sequence length="107" mass="12362">MCEPTRRRPHCTDAVPAVVRSRIRTQRERRPQDLYSRRVNRRRCAREHGDSGICTCTTTCPPCPCRPGHRRRTAWRPALLSQRRLEDRRAPSISAGRAEAGEMKQKG</sequence>
<dbReference type="Proteomes" id="UP000016930">
    <property type="component" value="Unassembled WGS sequence"/>
</dbReference>